<evidence type="ECO:0000313" key="5">
    <source>
        <dbReference type="Proteomes" id="UP000723714"/>
    </source>
</evidence>
<reference evidence="4 5" key="1">
    <citation type="submission" date="2021-06" db="EMBL/GenBank/DDBJ databases">
        <title>Faecalicatena sp. nov. isolated from porcine feces.</title>
        <authorList>
            <person name="Oh B.S."/>
            <person name="Lee J.H."/>
        </authorList>
    </citation>
    <scope>NUCLEOTIDE SEQUENCE [LARGE SCALE GENOMIC DNA]</scope>
    <source>
        <strain evidence="4 5">AGMB00832</strain>
    </source>
</reference>
<dbReference type="EMBL" id="JABACJ020000028">
    <property type="protein sequence ID" value="MBU3878116.1"/>
    <property type="molecule type" value="Genomic_DNA"/>
</dbReference>
<comment type="caution">
    <text evidence="4">The sequence shown here is derived from an EMBL/GenBank/DDBJ whole genome shotgun (WGS) entry which is preliminary data.</text>
</comment>
<dbReference type="GO" id="GO:0016787">
    <property type="term" value="F:hydrolase activity"/>
    <property type="evidence" value="ECO:0007669"/>
    <property type="project" value="UniProtKB-KW"/>
</dbReference>
<dbReference type="Pfam" id="PF20736">
    <property type="entry name" value="Glyco_hydro127M"/>
    <property type="match status" value="1"/>
</dbReference>
<evidence type="ECO:0000259" key="3">
    <source>
        <dbReference type="Pfam" id="PF20736"/>
    </source>
</evidence>
<dbReference type="InterPro" id="IPR012878">
    <property type="entry name" value="Beta-AFase-like_GH127_cat"/>
</dbReference>
<dbReference type="InterPro" id="IPR046780">
    <property type="entry name" value="aBig_2"/>
</dbReference>
<keyword evidence="5" id="KW-1185">Reference proteome</keyword>
<sequence length="761" mass="87111">MTKTAEMIIEEDIRKVYLGNLNTVEFDLRLPLVGENGSKITWVSDNELFLRPDGSVTRPWNGIGDRKVHLHACFEYGGLSKEKIYEVHILEEPRKEKIVEALPLKRTVRKDKLALLPGAVVLRADNGHFFSRQVTWEGGNEQVFGQCGNFCLTGTVKDEPILAKLEVEVREDFETEKMDTAPLAHPMDSGETALLPNSVFYRAMENAVAYFQNIDDDQMLYNFRKAAGLDTLGAPQMAGWDSPECLLRGHTTGHYLSALALCYRETKNEEIYRKLCYLVMELAKCQEMFSKKEGFQEGYIGGYSEEQFDLLEQGERYPNIWAPYYTLHKLLAGLLDAYCQAEVKEALEVAKKAGMWVYRRLSRLNKVQCEKMWDTYIAGEYGGMNESFAKLYELTGEKAFLVTAKMFDNDRLFVPMQEKYDVLEGMHANQHIPQIVGCMEMFRATGEKQYYDTAAYFWEAVTDSHIFANGGTGDNEMFFEPDNAAGHLTTETAEFCASYNMLKLTKELFKYHPDVRYMDYYERAMFNHIVAGGDKEPTGDITYFYPLAPGSRKDPKFVNACCHGTGMESQMKYSESIYFHTADTLYVNLFLNAETTWEEKGVKVIQQLEENPGGIHLHFAGEGEFLLKIRCPYWCDGQYSVVENGRNALAKCGADGYINIQRTRATEDIHIRFHCRLRIETTADSPDTAVLAYGPYILAALSDQETFLKFKIQEMEPEKEMKAALIDRERLAFQTEEGGRLTWVPLPEIGNEKHHVYWKMK</sequence>
<dbReference type="Proteomes" id="UP000723714">
    <property type="component" value="Unassembled WGS sequence"/>
</dbReference>
<evidence type="ECO:0000313" key="4">
    <source>
        <dbReference type="EMBL" id="MBU3878116.1"/>
    </source>
</evidence>
<dbReference type="PANTHER" id="PTHR31151:SF0">
    <property type="entry name" value="PROLINE-TRNA LIGASE (DUF1680)"/>
    <property type="match status" value="1"/>
</dbReference>
<feature type="domain" description="Non-reducing end beta-L-arabinofuranosidase-like GH127 middle" evidence="3">
    <location>
        <begin position="584"/>
        <end position="668"/>
    </location>
</feature>
<organism evidence="4 5">
    <name type="scientific">Faecalicatena faecalis</name>
    <dbReference type="NCBI Taxonomy" id="2726362"/>
    <lineage>
        <taxon>Bacteria</taxon>
        <taxon>Bacillati</taxon>
        <taxon>Bacillota</taxon>
        <taxon>Clostridia</taxon>
        <taxon>Lachnospirales</taxon>
        <taxon>Lachnospiraceae</taxon>
        <taxon>Faecalicatena</taxon>
    </lineage>
</organism>
<evidence type="ECO:0000259" key="2">
    <source>
        <dbReference type="Pfam" id="PF20578"/>
    </source>
</evidence>
<accession>A0ABS6D9D5</accession>
<gene>
    <name evidence="4" type="ORF">HGO97_020145</name>
</gene>
<dbReference type="Pfam" id="PF20578">
    <property type="entry name" value="aBig_2"/>
    <property type="match status" value="1"/>
</dbReference>
<evidence type="ECO:0000259" key="1">
    <source>
        <dbReference type="Pfam" id="PF07944"/>
    </source>
</evidence>
<feature type="domain" description="Atrophied bacterial Ig" evidence="2">
    <location>
        <begin position="20"/>
        <end position="91"/>
    </location>
</feature>
<name>A0ABS6D9D5_9FIRM</name>
<feature type="domain" description="Non-reducing end beta-L-arabinofuranosidase-like GH127 catalytic" evidence="1">
    <location>
        <begin position="197"/>
        <end position="574"/>
    </location>
</feature>
<dbReference type="RefSeq" id="WP_216244686.1">
    <property type="nucleotide sequence ID" value="NZ_JABACJ020000028.1"/>
</dbReference>
<dbReference type="PANTHER" id="PTHR31151">
    <property type="entry name" value="PROLINE-TRNA LIGASE (DUF1680)"/>
    <property type="match status" value="1"/>
</dbReference>
<keyword evidence="4" id="KW-0378">Hydrolase</keyword>
<dbReference type="Pfam" id="PF07944">
    <property type="entry name" value="Beta-AFase-like_GH127_cat"/>
    <property type="match status" value="1"/>
</dbReference>
<protein>
    <submittedName>
        <fullName evidence="4">Glycoside hydrolase family 127 protein</fullName>
    </submittedName>
</protein>
<dbReference type="InterPro" id="IPR049046">
    <property type="entry name" value="Beta-AFase-like_GH127_middle"/>
</dbReference>
<proteinExistence type="predicted"/>